<accession>A0A210Q561</accession>
<feature type="compositionally biased region" description="Acidic residues" evidence="7">
    <location>
        <begin position="207"/>
        <end position="217"/>
    </location>
</feature>
<feature type="region of interest" description="Disordered" evidence="7">
    <location>
        <begin position="187"/>
        <end position="237"/>
    </location>
</feature>
<gene>
    <name evidence="9" type="ORF">KP79_PYT24623</name>
</gene>
<evidence type="ECO:0000259" key="8">
    <source>
        <dbReference type="PROSITE" id="PS50102"/>
    </source>
</evidence>
<evidence type="ECO:0000256" key="7">
    <source>
        <dbReference type="SAM" id="MobiDB-lite"/>
    </source>
</evidence>
<evidence type="ECO:0000256" key="1">
    <source>
        <dbReference type="ARBA" id="ARBA00004123"/>
    </source>
</evidence>
<dbReference type="PANTHER" id="PTHR16105:SF0">
    <property type="entry name" value="RNA-BINDING REGION-CONTAINING PROTEIN 3"/>
    <property type="match status" value="1"/>
</dbReference>
<proteinExistence type="predicted"/>
<dbReference type="SMART" id="SM00360">
    <property type="entry name" value="RRM"/>
    <property type="match status" value="2"/>
</dbReference>
<dbReference type="Gene3D" id="3.30.70.330">
    <property type="match status" value="2"/>
</dbReference>
<evidence type="ECO:0000256" key="5">
    <source>
        <dbReference type="ARBA" id="ARBA00023242"/>
    </source>
</evidence>
<protein>
    <recommendedName>
        <fullName evidence="2">RNA-binding region-containing protein 3</fullName>
    </recommendedName>
</protein>
<dbReference type="AlphaFoldDB" id="A0A210Q561"/>
<evidence type="ECO:0000313" key="10">
    <source>
        <dbReference type="Proteomes" id="UP000242188"/>
    </source>
</evidence>
<dbReference type="InterPro" id="IPR012677">
    <property type="entry name" value="Nucleotide-bd_a/b_plait_sf"/>
</dbReference>
<dbReference type="GO" id="GO:0005689">
    <property type="term" value="C:U12-type spliceosomal complex"/>
    <property type="evidence" value="ECO:0007669"/>
    <property type="project" value="TreeGrafter"/>
</dbReference>
<dbReference type="PANTHER" id="PTHR16105">
    <property type="entry name" value="RNA-BINDING REGION-CONTAINING PROTEIN 3"/>
    <property type="match status" value="1"/>
</dbReference>
<dbReference type="OrthoDB" id="277802at2759"/>
<dbReference type="GO" id="GO:0030626">
    <property type="term" value="F:U12 snRNA binding"/>
    <property type="evidence" value="ECO:0007669"/>
    <property type="project" value="TreeGrafter"/>
</dbReference>
<evidence type="ECO:0000256" key="3">
    <source>
        <dbReference type="ARBA" id="ARBA00022737"/>
    </source>
</evidence>
<name>A0A210Q561_MIZYE</name>
<keyword evidence="3" id="KW-0677">Repeat</keyword>
<reference evidence="9 10" key="1">
    <citation type="journal article" date="2017" name="Nat. Ecol. Evol.">
        <title>Scallop genome provides insights into evolution of bilaterian karyotype and development.</title>
        <authorList>
            <person name="Wang S."/>
            <person name="Zhang J."/>
            <person name="Jiao W."/>
            <person name="Li J."/>
            <person name="Xun X."/>
            <person name="Sun Y."/>
            <person name="Guo X."/>
            <person name="Huan P."/>
            <person name="Dong B."/>
            <person name="Zhang L."/>
            <person name="Hu X."/>
            <person name="Sun X."/>
            <person name="Wang J."/>
            <person name="Zhao C."/>
            <person name="Wang Y."/>
            <person name="Wang D."/>
            <person name="Huang X."/>
            <person name="Wang R."/>
            <person name="Lv J."/>
            <person name="Li Y."/>
            <person name="Zhang Z."/>
            <person name="Liu B."/>
            <person name="Lu W."/>
            <person name="Hui Y."/>
            <person name="Liang J."/>
            <person name="Zhou Z."/>
            <person name="Hou R."/>
            <person name="Li X."/>
            <person name="Liu Y."/>
            <person name="Li H."/>
            <person name="Ning X."/>
            <person name="Lin Y."/>
            <person name="Zhao L."/>
            <person name="Xing Q."/>
            <person name="Dou J."/>
            <person name="Li Y."/>
            <person name="Mao J."/>
            <person name="Guo H."/>
            <person name="Dou H."/>
            <person name="Li T."/>
            <person name="Mu C."/>
            <person name="Jiang W."/>
            <person name="Fu Q."/>
            <person name="Fu X."/>
            <person name="Miao Y."/>
            <person name="Liu J."/>
            <person name="Yu Q."/>
            <person name="Li R."/>
            <person name="Liao H."/>
            <person name="Li X."/>
            <person name="Kong Y."/>
            <person name="Jiang Z."/>
            <person name="Chourrout D."/>
            <person name="Li R."/>
            <person name="Bao Z."/>
        </authorList>
    </citation>
    <scope>NUCLEOTIDE SEQUENCE [LARGE SCALE GENOMIC DNA]</scope>
    <source>
        <strain evidence="9 10">PY_sf001</strain>
    </source>
</reference>
<organism evidence="9 10">
    <name type="scientific">Mizuhopecten yessoensis</name>
    <name type="common">Japanese scallop</name>
    <name type="synonym">Patinopecten yessoensis</name>
    <dbReference type="NCBI Taxonomy" id="6573"/>
    <lineage>
        <taxon>Eukaryota</taxon>
        <taxon>Metazoa</taxon>
        <taxon>Spiralia</taxon>
        <taxon>Lophotrochozoa</taxon>
        <taxon>Mollusca</taxon>
        <taxon>Bivalvia</taxon>
        <taxon>Autobranchia</taxon>
        <taxon>Pteriomorphia</taxon>
        <taxon>Pectinida</taxon>
        <taxon>Pectinoidea</taxon>
        <taxon>Pectinidae</taxon>
        <taxon>Mizuhopecten</taxon>
    </lineage>
</organism>
<dbReference type="CDD" id="cd12239">
    <property type="entry name" value="RRM2_RBM40_like"/>
    <property type="match status" value="1"/>
</dbReference>
<evidence type="ECO:0000256" key="4">
    <source>
        <dbReference type="ARBA" id="ARBA00022884"/>
    </source>
</evidence>
<dbReference type="CDD" id="cd12238">
    <property type="entry name" value="RRM1_RBM40_like"/>
    <property type="match status" value="1"/>
</dbReference>
<keyword evidence="4 6" id="KW-0694">RNA-binding</keyword>
<keyword evidence="10" id="KW-1185">Reference proteome</keyword>
<comment type="caution">
    <text evidence="9">The sequence shown here is derived from an EMBL/GenBank/DDBJ whole genome shotgun (WGS) entry which is preliminary data.</text>
</comment>
<feature type="domain" description="RRM" evidence="8">
    <location>
        <begin position="6"/>
        <end position="81"/>
    </location>
</feature>
<dbReference type="InterPro" id="IPR034147">
    <property type="entry name" value="RBM40_RRM1"/>
</dbReference>
<dbReference type="STRING" id="6573.A0A210Q561"/>
<dbReference type="InterPro" id="IPR000504">
    <property type="entry name" value="RRM_dom"/>
</dbReference>
<feature type="domain" description="RRM" evidence="8">
    <location>
        <begin position="377"/>
        <end position="460"/>
    </location>
</feature>
<comment type="subcellular location">
    <subcellularLocation>
        <location evidence="1">Nucleus</location>
    </subcellularLocation>
</comment>
<dbReference type="PROSITE" id="PS50102">
    <property type="entry name" value="RRM"/>
    <property type="match status" value="2"/>
</dbReference>
<dbReference type="GO" id="GO:0000398">
    <property type="term" value="P:mRNA splicing, via spliceosome"/>
    <property type="evidence" value="ECO:0007669"/>
    <property type="project" value="TreeGrafter"/>
</dbReference>
<dbReference type="Proteomes" id="UP000242188">
    <property type="component" value="Unassembled WGS sequence"/>
</dbReference>
<dbReference type="SUPFAM" id="SSF54928">
    <property type="entry name" value="RNA-binding domain, RBD"/>
    <property type="match status" value="2"/>
</dbReference>
<evidence type="ECO:0000256" key="6">
    <source>
        <dbReference type="PROSITE-ProRule" id="PRU00176"/>
    </source>
</evidence>
<dbReference type="InterPro" id="IPR035979">
    <property type="entry name" value="RBD_domain_sf"/>
</dbReference>
<dbReference type="InterPro" id="IPR045164">
    <property type="entry name" value="RBM41/RNPC3"/>
</dbReference>
<dbReference type="GO" id="GO:0097157">
    <property type="term" value="F:pre-mRNA intronic binding"/>
    <property type="evidence" value="ECO:0007669"/>
    <property type="project" value="TreeGrafter"/>
</dbReference>
<keyword evidence="5" id="KW-0539">Nucleus</keyword>
<dbReference type="FunFam" id="3.30.70.330:FF:000207">
    <property type="entry name" value="RNA-binding region (RNP1, RRM)-containing 3"/>
    <property type="match status" value="1"/>
</dbReference>
<dbReference type="Gene3D" id="6.10.250.610">
    <property type="match status" value="1"/>
</dbReference>
<evidence type="ECO:0000313" key="9">
    <source>
        <dbReference type="EMBL" id="OWF43882.1"/>
    </source>
</evidence>
<evidence type="ECO:0000256" key="2">
    <source>
        <dbReference type="ARBA" id="ARBA00020364"/>
    </source>
</evidence>
<sequence length="465" mass="52266">MANSMNTLFVRHLPGDLSPAEKEDLLGHFGAENVKVMGKGGRMKYTAFATFRDHASAKEALSQLHQLDVLGSRLIVEFAKESQRKDFPIQKDRKVTDVKEEKIDVIEDIKSDLPHKPLPSEDKTFNKWSLDFPRNPRLTYLYPPPNMSIISNIANTVAAFPKLYVQVLHLMNKMNLPSPFGALTAQPPLAYEQPAPPPEPQPVEAASSEESEIESDEDRERSIFGQQSLKRPALSKSSRPIKVPRLVLEKETPRPVPTGPVLLAEDVFEQANQTAGIKKIQLKLPETVVKETCVQPIEDQAITDKETVSREEGSGFGKIAPTEKPSVEIEMKDSNLPYSVDPSLFLKTEQIQKGRISTSEMKNFSVFKRYDAGEPTTRLYIKNLAKHTTEQDIVNLYGQYVNWQSDLHKNMFDVRLMKEGRMKGQAFVTFPTEEAAGRALKDTNGYVINTKPMVVQFARSAKAKD</sequence>
<dbReference type="Pfam" id="PF00076">
    <property type="entry name" value="RRM_1"/>
    <property type="match status" value="2"/>
</dbReference>
<dbReference type="EMBL" id="NEDP02004986">
    <property type="protein sequence ID" value="OWF43882.1"/>
    <property type="molecule type" value="Genomic_DNA"/>
</dbReference>